<accession>A0A7X0ZKK1</accession>
<dbReference type="RefSeq" id="WP_185317975.1">
    <property type="nucleotide sequence ID" value="NZ_JAARPH010000004.1"/>
</dbReference>
<protein>
    <submittedName>
        <fullName evidence="2">Uncharacterized protein</fullName>
    </submittedName>
</protein>
<organism evidence="2 4">
    <name type="scientific">Listeria farberi</name>
    <dbReference type="NCBI Taxonomy" id="2713500"/>
    <lineage>
        <taxon>Bacteria</taxon>
        <taxon>Bacillati</taxon>
        <taxon>Bacillota</taxon>
        <taxon>Bacilli</taxon>
        <taxon>Bacillales</taxon>
        <taxon>Listeriaceae</taxon>
        <taxon>Listeria</taxon>
    </lineage>
</organism>
<sequence length="263" mass="30209">MLKIKKQAQSIYAFKETGGEVLDFQIEKNCLKLFSGEEILCEINDEIISNRYFRINKVILSDEKICILCNDDTYNYLFISCMTRETFKYKLGEGAIDFVLVNDEAYIIYSEEGMFGSEENLPIAELGLIKIDIFTGEITGLLDDTILETLIDLESISCNNKTIRILCYEDNGDDFTLDYDLTSKKVRNKVVINYTVDGLVSVGDNFYACYRNRIYKVNESMEITEEIIIDKKVYDEAYAISTGYSEVVLESENEFNIVQLSKL</sequence>
<dbReference type="Proteomes" id="UP000518829">
    <property type="component" value="Unassembled WGS sequence"/>
</dbReference>
<proteinExistence type="predicted"/>
<evidence type="ECO:0000313" key="2">
    <source>
        <dbReference type="EMBL" id="MBC2288314.1"/>
    </source>
</evidence>
<reference evidence="3 4" key="1">
    <citation type="submission" date="2020-03" db="EMBL/GenBank/DDBJ databases">
        <title>Soil Listeria distribution.</title>
        <authorList>
            <person name="Liao J."/>
            <person name="Wiedmann M."/>
        </authorList>
    </citation>
    <scope>NUCLEOTIDE SEQUENCE [LARGE SCALE GENOMIC DNA]</scope>
    <source>
        <strain evidence="2 4">FSL L7-0072</strain>
        <strain evidence="1 3">FSL L7-1699</strain>
    </source>
</reference>
<dbReference type="Proteomes" id="UP000558070">
    <property type="component" value="Unassembled WGS sequence"/>
</dbReference>
<keyword evidence="3" id="KW-1185">Reference proteome</keyword>
<gene>
    <name evidence="1" type="ORF">HB839_11665</name>
    <name evidence="2" type="ORF">HCB47_11880</name>
</gene>
<dbReference type="EMBL" id="JAARZO010000004">
    <property type="protein sequence ID" value="MBC2288314.1"/>
    <property type="molecule type" value="Genomic_DNA"/>
</dbReference>
<evidence type="ECO:0000313" key="1">
    <source>
        <dbReference type="EMBL" id="MBC1376182.1"/>
    </source>
</evidence>
<dbReference type="AlphaFoldDB" id="A0A7X0ZKK1"/>
<evidence type="ECO:0000313" key="3">
    <source>
        <dbReference type="Proteomes" id="UP000518829"/>
    </source>
</evidence>
<evidence type="ECO:0000313" key="4">
    <source>
        <dbReference type="Proteomes" id="UP000558070"/>
    </source>
</evidence>
<dbReference type="EMBL" id="JAARPH010000004">
    <property type="protein sequence ID" value="MBC1376182.1"/>
    <property type="molecule type" value="Genomic_DNA"/>
</dbReference>
<comment type="caution">
    <text evidence="2">The sequence shown here is derived from an EMBL/GenBank/DDBJ whole genome shotgun (WGS) entry which is preliminary data.</text>
</comment>
<name>A0A7X0ZKK1_9LIST</name>